<evidence type="ECO:0000256" key="2">
    <source>
        <dbReference type="ARBA" id="ARBA00008156"/>
    </source>
</evidence>
<feature type="region of interest" description="Disordered" evidence="4">
    <location>
        <begin position="382"/>
        <end position="402"/>
    </location>
</feature>
<feature type="transmembrane region" description="Helical" evidence="5">
    <location>
        <begin position="62"/>
        <end position="79"/>
    </location>
</feature>
<feature type="transmembrane region" description="Helical" evidence="5">
    <location>
        <begin position="125"/>
        <end position="146"/>
    </location>
</feature>
<dbReference type="Pfam" id="PF01011">
    <property type="entry name" value="PQQ"/>
    <property type="match status" value="1"/>
</dbReference>
<name>A0A7W6DGP5_9SPHN</name>
<evidence type="ECO:0000259" key="6">
    <source>
        <dbReference type="Pfam" id="PF01011"/>
    </source>
</evidence>
<dbReference type="InterPro" id="IPR017511">
    <property type="entry name" value="PQQ_mDH"/>
</dbReference>
<keyword evidence="5" id="KW-0812">Transmembrane</keyword>
<evidence type="ECO:0000256" key="4">
    <source>
        <dbReference type="SAM" id="MobiDB-lite"/>
    </source>
</evidence>
<feature type="transmembrane region" description="Helical" evidence="5">
    <location>
        <begin position="12"/>
        <end position="33"/>
    </location>
</feature>
<feature type="transmembrane region" description="Helical" evidence="5">
    <location>
        <begin position="85"/>
        <end position="104"/>
    </location>
</feature>
<evidence type="ECO:0000256" key="5">
    <source>
        <dbReference type="SAM" id="Phobius"/>
    </source>
</evidence>
<dbReference type="InterPro" id="IPR018391">
    <property type="entry name" value="PQQ_b-propeller_rpt"/>
</dbReference>
<keyword evidence="5" id="KW-1133">Transmembrane helix</keyword>
<dbReference type="CDD" id="cd10280">
    <property type="entry name" value="PQQ_mGDH"/>
    <property type="match status" value="1"/>
</dbReference>
<dbReference type="GO" id="GO:0016020">
    <property type="term" value="C:membrane"/>
    <property type="evidence" value="ECO:0007669"/>
    <property type="project" value="InterPro"/>
</dbReference>
<dbReference type="InterPro" id="IPR011047">
    <property type="entry name" value="Quinoprotein_ADH-like_sf"/>
</dbReference>
<evidence type="ECO:0000256" key="3">
    <source>
        <dbReference type="ARBA" id="ARBA00023002"/>
    </source>
</evidence>
<dbReference type="NCBIfam" id="TIGR03074">
    <property type="entry name" value="PQQ_membr_DH"/>
    <property type="match status" value="1"/>
</dbReference>
<comment type="similarity">
    <text evidence="2">Belongs to the bacterial PQQ dehydrogenase family.</text>
</comment>
<dbReference type="PANTHER" id="PTHR32303">
    <property type="entry name" value="QUINOPROTEIN ALCOHOL DEHYDROGENASE (CYTOCHROME C)"/>
    <property type="match status" value="1"/>
</dbReference>
<dbReference type="PANTHER" id="PTHR32303:SF4">
    <property type="entry name" value="QUINOPROTEIN GLUCOSE DEHYDROGENASE"/>
    <property type="match status" value="1"/>
</dbReference>
<keyword evidence="5" id="KW-0472">Membrane</keyword>
<comment type="cofactor">
    <cofactor evidence="1">
        <name>pyrroloquinoline quinone</name>
        <dbReference type="ChEBI" id="CHEBI:58442"/>
    </cofactor>
</comment>
<dbReference type="RefSeq" id="WP_183955355.1">
    <property type="nucleotide sequence ID" value="NZ_JACIEB010000004.1"/>
</dbReference>
<dbReference type="Gene3D" id="2.140.10.10">
    <property type="entry name" value="Quinoprotein alcohol dehydrogenase-like superfamily"/>
    <property type="match status" value="2"/>
</dbReference>
<evidence type="ECO:0000313" key="8">
    <source>
        <dbReference type="Proteomes" id="UP000552757"/>
    </source>
</evidence>
<protein>
    <submittedName>
        <fullName evidence="7">Quinoprotein glucose dehydrogenase</fullName>
        <ecNumber evidence="7">1.1.5.2</ecNumber>
    </submittedName>
</protein>
<evidence type="ECO:0000256" key="1">
    <source>
        <dbReference type="ARBA" id="ARBA00001931"/>
    </source>
</evidence>
<sequence length="803" mass="85802">MTSRAPIFRRPYFFAGFLILVGAVLAVGGTQLLTLGGSPYYLIAGLMTLVSGILVALGRRSGALLFGILLLGTVAWAVGESGFAGWSLLARLAGPCAIGLWFILPWTARRLHPQSKQPLGKRFGIALAGLGLAVGLGAIANAMFVADRPDPMFQAGMAAQAPGPLPLAPATDGSGEDWPIWGGDAAGTRFSALAQLTPANVDKLELAWTYHFGPAPAGAPASLEVTPLKIGDTLYLCNDYNDIVALDGETGKQRWRFHANTNVKGATYGHCRGLAYHRVTGASGACAERIYTNTVDARLLAVDARTGRACASFGRNGVVDLQAGMPKAPAGYYYVTSAPTIARGRIVLGGWVADGMYWGEPSGVIRAFDAVTGELSWAFDVGRPDRTGAPPPGETYTPSTPNSWAPMSADEKLGLVFAPLGGAPPDYAGAQRRPFDEAWSSSVVALDAETGRPRWRFQTTHHDLWDYDVASQPTLIDLPTAQGMRPALIQPTKRGELFVLDRETGRPIKPVTEHPVPQGGMAPGERASPTQPFSDAMPSFRGLTVEERDMWGVTPLDQLWCRIKFREARYEGTLTPPGFSPTIAYPGFLGGMNWGGVSIDRDRRLMIVNTNYVGNYVQLVKREEADRLGVRPMGMGAPPKPEGQMIQPQMGTPFAVRSLPFLSPLFAPCQAPPWGRLSAVDLNSGKLLWSHPLGTARDSGPLGLPSLLPFRIGTPNLGGSVVTRGGLIFIAATQDKYLRAIDTATGKVLWRGRLPQAGQATPITYMSQASGRQFVVTASGGHAFLGTKPGDAIYAYALPKEKR</sequence>
<gene>
    <name evidence="7" type="ORF">GGR44_001932</name>
</gene>
<dbReference type="InterPro" id="IPR002372">
    <property type="entry name" value="PQQ_rpt_dom"/>
</dbReference>
<dbReference type="Proteomes" id="UP000552757">
    <property type="component" value="Unassembled WGS sequence"/>
</dbReference>
<accession>A0A7W6DGP5</accession>
<feature type="region of interest" description="Disordered" evidence="4">
    <location>
        <begin position="507"/>
        <end position="533"/>
    </location>
</feature>
<dbReference type="EC" id="1.1.5.2" evidence="7"/>
<dbReference type="GO" id="GO:0048038">
    <property type="term" value="F:quinone binding"/>
    <property type="evidence" value="ECO:0007669"/>
    <property type="project" value="InterPro"/>
</dbReference>
<dbReference type="AlphaFoldDB" id="A0A7W6DGP5"/>
<dbReference type="SMART" id="SM00564">
    <property type="entry name" value="PQQ"/>
    <property type="match status" value="6"/>
</dbReference>
<keyword evidence="3 7" id="KW-0560">Oxidoreductase</keyword>
<reference evidence="7 8" key="1">
    <citation type="submission" date="2020-08" db="EMBL/GenBank/DDBJ databases">
        <title>Genomic Encyclopedia of Type Strains, Phase IV (KMG-IV): sequencing the most valuable type-strain genomes for metagenomic binning, comparative biology and taxonomic classification.</title>
        <authorList>
            <person name="Goeker M."/>
        </authorList>
    </citation>
    <scope>NUCLEOTIDE SEQUENCE [LARGE SCALE GENOMIC DNA]</scope>
    <source>
        <strain evidence="7 8">DSM 29348</strain>
    </source>
</reference>
<proteinExistence type="inferred from homology"/>
<dbReference type="SUPFAM" id="SSF50998">
    <property type="entry name" value="Quinoprotein alcohol dehydrogenase-like"/>
    <property type="match status" value="1"/>
</dbReference>
<dbReference type="EMBL" id="JACIEB010000004">
    <property type="protein sequence ID" value="MBB3982269.1"/>
    <property type="molecule type" value="Genomic_DNA"/>
</dbReference>
<comment type="caution">
    <text evidence="7">The sequence shown here is derived from an EMBL/GenBank/DDBJ whole genome shotgun (WGS) entry which is preliminary data.</text>
</comment>
<organism evidence="7 8">
    <name type="scientific">Sphingobium fontiphilum</name>
    <dbReference type="NCBI Taxonomy" id="944425"/>
    <lineage>
        <taxon>Bacteria</taxon>
        <taxon>Pseudomonadati</taxon>
        <taxon>Pseudomonadota</taxon>
        <taxon>Alphaproteobacteria</taxon>
        <taxon>Sphingomonadales</taxon>
        <taxon>Sphingomonadaceae</taxon>
        <taxon>Sphingobium</taxon>
    </lineage>
</organism>
<feature type="domain" description="Pyrrolo-quinoline quinone repeat" evidence="6">
    <location>
        <begin position="178"/>
        <end position="775"/>
    </location>
</feature>
<keyword evidence="8" id="KW-1185">Reference proteome</keyword>
<dbReference type="GO" id="GO:0008876">
    <property type="term" value="F:quinoprotein glucose dehydrogenase activity"/>
    <property type="evidence" value="ECO:0007669"/>
    <property type="project" value="UniProtKB-EC"/>
</dbReference>
<evidence type="ECO:0000313" key="7">
    <source>
        <dbReference type="EMBL" id="MBB3982269.1"/>
    </source>
</evidence>
<feature type="transmembrane region" description="Helical" evidence="5">
    <location>
        <begin position="39"/>
        <end position="57"/>
    </location>
</feature>